<dbReference type="GO" id="GO:0000725">
    <property type="term" value="P:recombinational repair"/>
    <property type="evidence" value="ECO:0007669"/>
    <property type="project" value="TreeGrafter"/>
</dbReference>
<evidence type="ECO:0000256" key="2">
    <source>
        <dbReference type="ARBA" id="ARBA00022741"/>
    </source>
</evidence>
<evidence type="ECO:0000259" key="12">
    <source>
        <dbReference type="PROSITE" id="PS51198"/>
    </source>
</evidence>
<dbReference type="EMBL" id="JACHNB010000001">
    <property type="protein sequence ID" value="MBB4739532.1"/>
    <property type="molecule type" value="Genomic_DNA"/>
</dbReference>
<dbReference type="GO" id="GO:0003677">
    <property type="term" value="F:DNA binding"/>
    <property type="evidence" value="ECO:0007669"/>
    <property type="project" value="InterPro"/>
</dbReference>
<accession>A0A7W7M751</accession>
<keyword evidence="2 10" id="KW-0547">Nucleotide-binding</keyword>
<comment type="catalytic activity">
    <reaction evidence="9">
        <text>ATP + H2O = ADP + phosphate + H(+)</text>
        <dbReference type="Rhea" id="RHEA:13065"/>
        <dbReference type="ChEBI" id="CHEBI:15377"/>
        <dbReference type="ChEBI" id="CHEBI:15378"/>
        <dbReference type="ChEBI" id="CHEBI:30616"/>
        <dbReference type="ChEBI" id="CHEBI:43474"/>
        <dbReference type="ChEBI" id="CHEBI:456216"/>
        <dbReference type="EC" id="5.6.2.4"/>
    </reaction>
</comment>
<feature type="region of interest" description="Disordered" evidence="11">
    <location>
        <begin position="621"/>
        <end position="643"/>
    </location>
</feature>
<evidence type="ECO:0000256" key="6">
    <source>
        <dbReference type="ARBA" id="ARBA00023235"/>
    </source>
</evidence>
<dbReference type="InterPro" id="IPR027417">
    <property type="entry name" value="P-loop_NTPase"/>
</dbReference>
<dbReference type="GO" id="GO:0005524">
    <property type="term" value="F:ATP binding"/>
    <property type="evidence" value="ECO:0007669"/>
    <property type="project" value="UniProtKB-UniRule"/>
</dbReference>
<name>A0A7W7M751_9ACTN</name>
<keyword evidence="4 10" id="KW-0347">Helicase</keyword>
<dbReference type="InterPro" id="IPR014016">
    <property type="entry name" value="UvrD-like_ATP-bd"/>
</dbReference>
<proteinExistence type="inferred from homology"/>
<protein>
    <recommendedName>
        <fullName evidence="8">DNA 3'-5' helicase</fullName>
        <ecNumber evidence="8">5.6.2.4</ecNumber>
    </recommendedName>
</protein>
<evidence type="ECO:0000256" key="1">
    <source>
        <dbReference type="ARBA" id="ARBA00009922"/>
    </source>
</evidence>
<evidence type="ECO:0000256" key="10">
    <source>
        <dbReference type="PROSITE-ProRule" id="PRU00560"/>
    </source>
</evidence>
<dbReference type="AlphaFoldDB" id="A0A7W7M751"/>
<comment type="similarity">
    <text evidence="1">Belongs to the helicase family. UvrD subfamily.</text>
</comment>
<evidence type="ECO:0000256" key="4">
    <source>
        <dbReference type="ARBA" id="ARBA00022806"/>
    </source>
</evidence>
<dbReference type="InterPro" id="IPR000212">
    <property type="entry name" value="DNA_helicase_UvrD/REP"/>
</dbReference>
<gene>
    <name evidence="13" type="ORF">BJY16_002991</name>
</gene>
<evidence type="ECO:0000256" key="3">
    <source>
        <dbReference type="ARBA" id="ARBA00022801"/>
    </source>
</evidence>
<comment type="catalytic activity">
    <reaction evidence="7">
        <text>Couples ATP hydrolysis with the unwinding of duplex DNA by translocating in the 3'-5' direction.</text>
        <dbReference type="EC" id="5.6.2.4"/>
    </reaction>
</comment>
<sequence length="643" mass="70660">MILVGPGGVFVIDVKNWRSPPSALDGRLHAGSEDRHQEIIKLRAITSRVQDELAILDMAPAVVASVMVFANQSVEQCVGTVFLRGVKEIAPWLAALPRRLTTPQVGRVAVHLAGKFPAYDTPDLVERPVRVDGSDPQQQAPSLFDVDAIARAEQQSVLARPIESWMTYLHPDQLAIVRRRWNGPARISGAAGTGKTVVGLHRAVWLAQRTVGKILYVTFVKNLPRVQAQLLARLSPAVADRVEFCSLHAWARSLLDQRGVHLRVDLAAVGNCFSRAWLHVGRSSVLAELEPNPTYWQDEITYVIKGRGFTELGQYLTATRPGRRTALRRVHREAAWQLYLEYERLRAERGVHDFTDVLTEAVAVLRDPAARPRYAAVIADEVQDLTLVGVRLLHQLVGDAPNGLLLIGDGQQAVYPGGFRLSDAGIDIRGGRAEVLRVNYRNAADILTAALQTLDGQPFDDIDGTVVTTGPAVETAYRDGRVIRVDAATANEHDQAFLAAVRQLAGDSSDDRRLGDAAVLCARKKDVVYYQRLLTRAGIPNSNLEDYDGQATGELKVGTFLRSKGLEFKHVFLPHHDRDVRKAQTGSLTETDRLALAKRQLFVGMTRARDVLWIGAVPDAKLPRPRTGQEAAAVPDSPPLGSR</sequence>
<feature type="domain" description="UvrD-like helicase ATP-binding" evidence="12">
    <location>
        <begin position="168"/>
        <end position="480"/>
    </location>
</feature>
<keyword evidence="5 10" id="KW-0067">ATP-binding</keyword>
<dbReference type="PROSITE" id="PS51198">
    <property type="entry name" value="UVRD_HELICASE_ATP_BIND"/>
    <property type="match status" value="1"/>
</dbReference>
<reference evidence="13 14" key="1">
    <citation type="submission" date="2020-08" db="EMBL/GenBank/DDBJ databases">
        <title>Sequencing the genomes of 1000 actinobacteria strains.</title>
        <authorList>
            <person name="Klenk H.-P."/>
        </authorList>
    </citation>
    <scope>NUCLEOTIDE SEQUENCE [LARGE SCALE GENOMIC DNA]</scope>
    <source>
        <strain evidence="13 14">DSM 45809</strain>
    </source>
</reference>
<dbReference type="GO" id="GO:0005829">
    <property type="term" value="C:cytosol"/>
    <property type="evidence" value="ECO:0007669"/>
    <property type="project" value="TreeGrafter"/>
</dbReference>
<feature type="binding site" evidence="10">
    <location>
        <begin position="189"/>
        <end position="196"/>
    </location>
    <ligand>
        <name>ATP</name>
        <dbReference type="ChEBI" id="CHEBI:30616"/>
    </ligand>
</feature>
<keyword evidence="6" id="KW-0413">Isomerase</keyword>
<evidence type="ECO:0000256" key="7">
    <source>
        <dbReference type="ARBA" id="ARBA00034617"/>
    </source>
</evidence>
<evidence type="ECO:0000256" key="8">
    <source>
        <dbReference type="ARBA" id="ARBA00034808"/>
    </source>
</evidence>
<evidence type="ECO:0000313" key="13">
    <source>
        <dbReference type="EMBL" id="MBB4739532.1"/>
    </source>
</evidence>
<keyword evidence="14" id="KW-1185">Reference proteome</keyword>
<dbReference type="GO" id="GO:0043138">
    <property type="term" value="F:3'-5' DNA helicase activity"/>
    <property type="evidence" value="ECO:0007669"/>
    <property type="project" value="UniProtKB-EC"/>
</dbReference>
<dbReference type="Gene3D" id="1.10.10.160">
    <property type="match status" value="1"/>
</dbReference>
<organism evidence="13 14">
    <name type="scientific">Actinoplanes octamycinicus</name>
    <dbReference type="NCBI Taxonomy" id="135948"/>
    <lineage>
        <taxon>Bacteria</taxon>
        <taxon>Bacillati</taxon>
        <taxon>Actinomycetota</taxon>
        <taxon>Actinomycetes</taxon>
        <taxon>Micromonosporales</taxon>
        <taxon>Micromonosporaceae</taxon>
        <taxon>Actinoplanes</taxon>
    </lineage>
</organism>
<dbReference type="Pfam" id="PF13361">
    <property type="entry name" value="UvrD_C"/>
    <property type="match status" value="1"/>
</dbReference>
<dbReference type="Proteomes" id="UP000546162">
    <property type="component" value="Unassembled WGS sequence"/>
</dbReference>
<evidence type="ECO:0000256" key="11">
    <source>
        <dbReference type="SAM" id="MobiDB-lite"/>
    </source>
</evidence>
<dbReference type="PANTHER" id="PTHR11070">
    <property type="entry name" value="UVRD / RECB / PCRA DNA HELICASE FAMILY MEMBER"/>
    <property type="match status" value="1"/>
</dbReference>
<comment type="caution">
    <text evidence="13">The sequence shown here is derived from an EMBL/GenBank/DDBJ whole genome shotgun (WGS) entry which is preliminary data.</text>
</comment>
<evidence type="ECO:0000256" key="9">
    <source>
        <dbReference type="ARBA" id="ARBA00048988"/>
    </source>
</evidence>
<dbReference type="InterPro" id="IPR014017">
    <property type="entry name" value="DNA_helicase_UvrD-like_C"/>
</dbReference>
<dbReference type="SUPFAM" id="SSF52540">
    <property type="entry name" value="P-loop containing nucleoside triphosphate hydrolases"/>
    <property type="match status" value="1"/>
</dbReference>
<dbReference type="Gene3D" id="3.40.50.300">
    <property type="entry name" value="P-loop containing nucleotide triphosphate hydrolases"/>
    <property type="match status" value="2"/>
</dbReference>
<dbReference type="PANTHER" id="PTHR11070:SF45">
    <property type="entry name" value="DNA 3'-5' HELICASE"/>
    <property type="match status" value="1"/>
</dbReference>
<dbReference type="EC" id="5.6.2.4" evidence="8"/>
<evidence type="ECO:0000256" key="5">
    <source>
        <dbReference type="ARBA" id="ARBA00022840"/>
    </source>
</evidence>
<evidence type="ECO:0000313" key="14">
    <source>
        <dbReference type="Proteomes" id="UP000546162"/>
    </source>
</evidence>
<dbReference type="InterPro" id="IPR013986">
    <property type="entry name" value="DExx_box_DNA_helicase_dom_sf"/>
</dbReference>
<keyword evidence="3 10" id="KW-0378">Hydrolase</keyword>
<dbReference type="GO" id="GO:0016787">
    <property type="term" value="F:hydrolase activity"/>
    <property type="evidence" value="ECO:0007669"/>
    <property type="project" value="UniProtKB-UniRule"/>
</dbReference>
<dbReference type="Pfam" id="PF00580">
    <property type="entry name" value="UvrD-helicase"/>
    <property type="match status" value="1"/>
</dbReference>